<dbReference type="InterPro" id="IPR008969">
    <property type="entry name" value="CarboxyPept-like_regulatory"/>
</dbReference>
<evidence type="ECO:0000256" key="5">
    <source>
        <dbReference type="ARBA" id="ARBA00023077"/>
    </source>
</evidence>
<accession>H1YAI6</accession>
<sequence>MMVFKIFVFILFVTLSSFVFAQKVNLLITGVVKSEAGKPLSRVNVSVNNNAGSVATQTDTTGFFSLKNLPDGGAPYHLIFECGGFETQTLNNYLIREGALSAMVIKMKPLANVLNEVLVVGYGKSLKKELSSSITSLNSSDLNSGVISTPEQLMQGHVAGLNISQDGNPNGVAQVILRGPSTLNLGQQPFYVIDDVPDADLSLISPADISSIEVLKDASAAAIYGNRGANGVILINTQKGKPGNLKLTYNGYDAIQAISGYIEVATAQQLRDYLKANHKALAPADDVGGNTNWQKEVSRLGNAQNHNISFSGGDGRTVYSTSLNYFNNNAIIRGSSLERFAGRFSLEQKAMDNHVKLKVSMYDLVSNQYDVDTLVFYNVLRFLPTLNVYNADGTFKEDLTRTQTYNPVALIANNQFNTKLNSFLGNGGIEADLPFGILYNLNVAYQSVTTNSNAYYNHYSLLAYNANGAAVRSSYQDTKRVVESFFSYDHTLGSNQYFKFLLGYSWQQNSNGDGFQSSNVNFVSDATSYYNLGLGQAPAGYVPLYGDVSIKTLRLISFYSRVNYNYQNKYLLQGSLRRDGSSAFGVNNKWGYFPAISAAWRIIEEPFMKQQNTLNDLKIRAGYGVAGNTIGFDPLTPLLLYNSTGSFYYNGSFIKSIGPTQNPNPNLKWEKTAQLDVGIDFGLFRNRLSGAIDVYNKTTTNIIYNYQEPASLSYAPGSLIYANAGEMNNKGIEFVLNAVPVKTKHLLWNLSFNLAHNQNRIVSLSNDTYKLSYIYTGYPSGTGQSNVSTQILIAGHPVGQFYTLHYLGKNTNGVSTFEDKQGNPTTTPKSTDQQYLGSAQPKFTFGFGNTLKWHNLDLNIFIRGVTGNKILNATLATLNSPGDASNHNIPRLTLSESYNDYNANLYSDRYLENGSYLRLDNATLGYNFNNTGRYVKSVRIYLTGTDLFTITKYTGIDPEMNLGTITPGIDNHSYYPKTRSFIAGVKLEL</sequence>
<comment type="similarity">
    <text evidence="8 9">Belongs to the TonB-dependent receptor family.</text>
</comment>
<dbReference type="InterPro" id="IPR039426">
    <property type="entry name" value="TonB-dep_rcpt-like"/>
</dbReference>
<dbReference type="RefSeq" id="WP_008510141.1">
    <property type="nucleotide sequence ID" value="NZ_CM001403.1"/>
</dbReference>
<dbReference type="eggNOG" id="COG4206">
    <property type="taxonomic scope" value="Bacteria"/>
</dbReference>
<evidence type="ECO:0000259" key="11">
    <source>
        <dbReference type="Pfam" id="PF00593"/>
    </source>
</evidence>
<evidence type="ECO:0000256" key="8">
    <source>
        <dbReference type="PROSITE-ProRule" id="PRU01360"/>
    </source>
</evidence>
<dbReference type="InterPro" id="IPR012910">
    <property type="entry name" value="Plug_dom"/>
</dbReference>
<dbReference type="NCBIfam" id="TIGR04057">
    <property type="entry name" value="SusC_RagA_signa"/>
    <property type="match status" value="1"/>
</dbReference>
<dbReference type="Pfam" id="PF07715">
    <property type="entry name" value="Plug"/>
    <property type="match status" value="1"/>
</dbReference>
<dbReference type="PROSITE" id="PS52016">
    <property type="entry name" value="TONB_DEPENDENT_REC_3"/>
    <property type="match status" value="1"/>
</dbReference>
<reference evidence="13" key="1">
    <citation type="submission" date="2011-09" db="EMBL/GenBank/DDBJ databases">
        <title>The permanent draft genome of Mucilaginibacter paludis DSM 18603.</title>
        <authorList>
            <consortium name="US DOE Joint Genome Institute (JGI-PGF)"/>
            <person name="Lucas S."/>
            <person name="Han J."/>
            <person name="Lapidus A."/>
            <person name="Bruce D."/>
            <person name="Goodwin L."/>
            <person name="Pitluck S."/>
            <person name="Peters L."/>
            <person name="Kyrpides N."/>
            <person name="Mavromatis K."/>
            <person name="Ivanova N."/>
            <person name="Mikhailova N."/>
            <person name="Held B."/>
            <person name="Detter J.C."/>
            <person name="Tapia R."/>
            <person name="Han C."/>
            <person name="Land M."/>
            <person name="Hauser L."/>
            <person name="Markowitz V."/>
            <person name="Cheng J.-F."/>
            <person name="Hugenholtz P."/>
            <person name="Woyke T."/>
            <person name="Wu D."/>
            <person name="Tindall B."/>
            <person name="Brambilla E."/>
            <person name="Klenk H.-P."/>
            <person name="Eisen J.A."/>
        </authorList>
    </citation>
    <scope>NUCLEOTIDE SEQUENCE [LARGE SCALE GENOMIC DNA]</scope>
    <source>
        <strain evidence="13">DSM 18603</strain>
    </source>
</reference>
<evidence type="ECO:0000256" key="7">
    <source>
        <dbReference type="ARBA" id="ARBA00023237"/>
    </source>
</evidence>
<dbReference type="InterPro" id="IPR037066">
    <property type="entry name" value="Plug_dom_sf"/>
</dbReference>
<dbReference type="SUPFAM" id="SSF56935">
    <property type="entry name" value="Porins"/>
    <property type="match status" value="1"/>
</dbReference>
<dbReference type="OrthoDB" id="9768177at2"/>
<dbReference type="EMBL" id="CM001403">
    <property type="protein sequence ID" value="EHQ29106.1"/>
    <property type="molecule type" value="Genomic_DNA"/>
</dbReference>
<dbReference type="SUPFAM" id="SSF49464">
    <property type="entry name" value="Carboxypeptidase regulatory domain-like"/>
    <property type="match status" value="1"/>
</dbReference>
<evidence type="ECO:0000313" key="13">
    <source>
        <dbReference type="EMBL" id="EHQ29106.1"/>
    </source>
</evidence>
<evidence type="ECO:0000256" key="2">
    <source>
        <dbReference type="ARBA" id="ARBA00022448"/>
    </source>
</evidence>
<protein>
    <submittedName>
        <fullName evidence="13">TonB-dependent receptor</fullName>
    </submittedName>
</protein>
<dbReference type="InterPro" id="IPR023997">
    <property type="entry name" value="TonB-dep_OMP_SusC/RagA_CS"/>
</dbReference>
<feature type="region of interest" description="Disordered" evidence="10">
    <location>
        <begin position="815"/>
        <end position="834"/>
    </location>
</feature>
<feature type="domain" description="TonB-dependent receptor plug" evidence="12">
    <location>
        <begin position="127"/>
        <end position="232"/>
    </location>
</feature>
<organism evidence="13 14">
    <name type="scientific">Mucilaginibacter paludis DSM 18603</name>
    <dbReference type="NCBI Taxonomy" id="714943"/>
    <lineage>
        <taxon>Bacteria</taxon>
        <taxon>Pseudomonadati</taxon>
        <taxon>Bacteroidota</taxon>
        <taxon>Sphingobacteriia</taxon>
        <taxon>Sphingobacteriales</taxon>
        <taxon>Sphingobacteriaceae</taxon>
        <taxon>Mucilaginibacter</taxon>
    </lineage>
</organism>
<keyword evidence="3 8" id="KW-1134">Transmembrane beta strand</keyword>
<dbReference type="Gene3D" id="2.60.40.1120">
    <property type="entry name" value="Carboxypeptidase-like, regulatory domain"/>
    <property type="match status" value="1"/>
</dbReference>
<dbReference type="InterPro" id="IPR000531">
    <property type="entry name" value="Beta-barrel_TonB"/>
</dbReference>
<dbReference type="AlphaFoldDB" id="H1YAI6"/>
<dbReference type="Pfam" id="PF00593">
    <property type="entry name" value="TonB_dep_Rec_b-barrel"/>
    <property type="match status" value="1"/>
</dbReference>
<keyword evidence="6 8" id="KW-0472">Membrane</keyword>
<feature type="compositionally biased region" description="Polar residues" evidence="10">
    <location>
        <begin position="822"/>
        <end position="834"/>
    </location>
</feature>
<keyword evidence="2 8" id="KW-0813">Transport</keyword>
<dbReference type="Proteomes" id="UP000002774">
    <property type="component" value="Chromosome"/>
</dbReference>
<evidence type="ECO:0000256" key="9">
    <source>
        <dbReference type="RuleBase" id="RU003357"/>
    </source>
</evidence>
<keyword evidence="4 8" id="KW-0812">Transmembrane</keyword>
<evidence type="ECO:0000259" key="12">
    <source>
        <dbReference type="Pfam" id="PF07715"/>
    </source>
</evidence>
<evidence type="ECO:0000256" key="1">
    <source>
        <dbReference type="ARBA" id="ARBA00004571"/>
    </source>
</evidence>
<keyword evidence="5 9" id="KW-0798">TonB box</keyword>
<evidence type="ECO:0000256" key="10">
    <source>
        <dbReference type="SAM" id="MobiDB-lite"/>
    </source>
</evidence>
<name>H1YAI6_9SPHI</name>
<dbReference type="GO" id="GO:0009279">
    <property type="term" value="C:cell outer membrane"/>
    <property type="evidence" value="ECO:0007669"/>
    <property type="project" value="UniProtKB-SubCell"/>
</dbReference>
<dbReference type="InterPro" id="IPR023996">
    <property type="entry name" value="TonB-dep_OMP_SusC/RagA"/>
</dbReference>
<proteinExistence type="inferred from homology"/>
<dbReference type="HOGENOM" id="CLU_004317_0_2_10"/>
<evidence type="ECO:0000313" key="14">
    <source>
        <dbReference type="Proteomes" id="UP000002774"/>
    </source>
</evidence>
<keyword evidence="7 8" id="KW-0998">Cell outer membrane</keyword>
<dbReference type="InterPro" id="IPR036942">
    <property type="entry name" value="Beta-barrel_TonB_sf"/>
</dbReference>
<gene>
    <name evidence="13" type="ORF">Mucpa_5027</name>
</gene>
<keyword evidence="13" id="KW-0675">Receptor</keyword>
<dbReference type="Gene3D" id="2.40.170.20">
    <property type="entry name" value="TonB-dependent receptor, beta-barrel domain"/>
    <property type="match status" value="1"/>
</dbReference>
<evidence type="ECO:0000256" key="3">
    <source>
        <dbReference type="ARBA" id="ARBA00022452"/>
    </source>
</evidence>
<keyword evidence="14" id="KW-1185">Reference proteome</keyword>
<feature type="domain" description="TonB-dependent receptor-like beta-barrel" evidence="11">
    <location>
        <begin position="389"/>
        <end position="943"/>
    </location>
</feature>
<dbReference type="Pfam" id="PF13620">
    <property type="entry name" value="CarboxypepD_reg"/>
    <property type="match status" value="1"/>
</dbReference>
<evidence type="ECO:0000256" key="4">
    <source>
        <dbReference type="ARBA" id="ARBA00022692"/>
    </source>
</evidence>
<dbReference type="NCBIfam" id="TIGR04056">
    <property type="entry name" value="OMP_RagA_SusC"/>
    <property type="match status" value="1"/>
</dbReference>
<dbReference type="STRING" id="714943.Mucpa_5027"/>
<comment type="subcellular location">
    <subcellularLocation>
        <location evidence="1 8">Cell outer membrane</location>
        <topology evidence="1 8">Multi-pass membrane protein</topology>
    </subcellularLocation>
</comment>
<evidence type="ECO:0000256" key="6">
    <source>
        <dbReference type="ARBA" id="ARBA00023136"/>
    </source>
</evidence>
<dbReference type="Gene3D" id="2.170.130.10">
    <property type="entry name" value="TonB-dependent receptor, plug domain"/>
    <property type="match status" value="1"/>
</dbReference>